<dbReference type="RefSeq" id="WP_123741167.1">
    <property type="nucleotide sequence ID" value="NZ_RJKM01000001.1"/>
</dbReference>
<gene>
    <name evidence="2" type="ORF">EDD40_0146</name>
</gene>
<dbReference type="GO" id="GO:0032259">
    <property type="term" value="P:methylation"/>
    <property type="evidence" value="ECO:0007669"/>
    <property type="project" value="UniProtKB-KW"/>
</dbReference>
<evidence type="ECO:0000259" key="1">
    <source>
        <dbReference type="Pfam" id="PF05175"/>
    </source>
</evidence>
<dbReference type="InterPro" id="IPR029063">
    <property type="entry name" value="SAM-dependent_MTases_sf"/>
</dbReference>
<dbReference type="PANTHER" id="PTHR18895">
    <property type="entry name" value="HEMK METHYLTRANSFERASE"/>
    <property type="match status" value="1"/>
</dbReference>
<protein>
    <submittedName>
        <fullName evidence="2">[protein release factor]-glutamine N5-methyltransferase</fullName>
    </submittedName>
</protein>
<organism evidence="2 3">
    <name type="scientific">Saccharothrix texasensis</name>
    <dbReference type="NCBI Taxonomy" id="103734"/>
    <lineage>
        <taxon>Bacteria</taxon>
        <taxon>Bacillati</taxon>
        <taxon>Actinomycetota</taxon>
        <taxon>Actinomycetes</taxon>
        <taxon>Pseudonocardiales</taxon>
        <taxon>Pseudonocardiaceae</taxon>
        <taxon>Saccharothrix</taxon>
    </lineage>
</organism>
<evidence type="ECO:0000313" key="3">
    <source>
        <dbReference type="Proteomes" id="UP000268727"/>
    </source>
</evidence>
<accession>A0A3N1GXI7</accession>
<dbReference type="GO" id="GO:0008168">
    <property type="term" value="F:methyltransferase activity"/>
    <property type="evidence" value="ECO:0007669"/>
    <property type="project" value="UniProtKB-KW"/>
</dbReference>
<keyword evidence="2" id="KW-0808">Transferase</keyword>
<dbReference type="InterPro" id="IPR050320">
    <property type="entry name" value="N5-glutamine_MTase"/>
</dbReference>
<sequence>MDDIIARLRDAGVPQPGYEARRITAWAARRSADGRPAITVDEVVRRRVDGELLAHVLGETMFMGRSFACGPDTFPPQPASRLVVEGAIEHALTTTDPRVVDLCCGVGALGVSVCLGLGGGTLVGYDISATALEFARTNARAHGVRASFIEADIGDPGRVPRECADVVIANPPYFGVADPVDNDARRFPREAVFADDEGRWLVRLCVRVGAEALRPGGVLVVEHHERMDAVVAAVDVGDMTLVAQTRSASARFMAVSCFRR</sequence>
<proteinExistence type="predicted"/>
<name>A0A3N1GXI7_9PSEU</name>
<dbReference type="Pfam" id="PF05175">
    <property type="entry name" value="MTS"/>
    <property type="match status" value="1"/>
</dbReference>
<dbReference type="OrthoDB" id="9800643at2"/>
<feature type="domain" description="Methyltransferase small" evidence="1">
    <location>
        <begin position="93"/>
        <end position="176"/>
    </location>
</feature>
<dbReference type="Proteomes" id="UP000268727">
    <property type="component" value="Unassembled WGS sequence"/>
</dbReference>
<dbReference type="SUPFAM" id="SSF53335">
    <property type="entry name" value="S-adenosyl-L-methionine-dependent methyltransferases"/>
    <property type="match status" value="1"/>
</dbReference>
<dbReference type="InterPro" id="IPR002052">
    <property type="entry name" value="DNA_methylase_N6_adenine_CS"/>
</dbReference>
<comment type="caution">
    <text evidence="2">The sequence shown here is derived from an EMBL/GenBank/DDBJ whole genome shotgun (WGS) entry which is preliminary data.</text>
</comment>
<reference evidence="2 3" key="1">
    <citation type="submission" date="2018-11" db="EMBL/GenBank/DDBJ databases">
        <title>Sequencing the genomes of 1000 actinobacteria strains.</title>
        <authorList>
            <person name="Klenk H.-P."/>
        </authorList>
    </citation>
    <scope>NUCLEOTIDE SEQUENCE [LARGE SCALE GENOMIC DNA]</scope>
    <source>
        <strain evidence="2 3">DSM 44231</strain>
    </source>
</reference>
<dbReference type="Gene3D" id="3.40.50.150">
    <property type="entry name" value="Vaccinia Virus protein VP39"/>
    <property type="match status" value="1"/>
</dbReference>
<dbReference type="GO" id="GO:0003676">
    <property type="term" value="F:nucleic acid binding"/>
    <property type="evidence" value="ECO:0007669"/>
    <property type="project" value="InterPro"/>
</dbReference>
<dbReference type="CDD" id="cd02440">
    <property type="entry name" value="AdoMet_MTases"/>
    <property type="match status" value="1"/>
</dbReference>
<dbReference type="InterPro" id="IPR007848">
    <property type="entry name" value="Small_mtfrase_dom"/>
</dbReference>
<dbReference type="PROSITE" id="PS00092">
    <property type="entry name" value="N6_MTASE"/>
    <property type="match status" value="1"/>
</dbReference>
<dbReference type="AlphaFoldDB" id="A0A3N1GXI7"/>
<keyword evidence="3" id="KW-1185">Reference proteome</keyword>
<keyword evidence="2" id="KW-0489">Methyltransferase</keyword>
<dbReference type="PANTHER" id="PTHR18895:SF74">
    <property type="entry name" value="MTRF1L RELEASE FACTOR GLUTAMINE METHYLTRANSFERASE"/>
    <property type="match status" value="1"/>
</dbReference>
<dbReference type="EMBL" id="RJKM01000001">
    <property type="protein sequence ID" value="ROP34937.1"/>
    <property type="molecule type" value="Genomic_DNA"/>
</dbReference>
<evidence type="ECO:0000313" key="2">
    <source>
        <dbReference type="EMBL" id="ROP34937.1"/>
    </source>
</evidence>